<evidence type="ECO:0000259" key="2">
    <source>
        <dbReference type="Pfam" id="PF05378"/>
    </source>
</evidence>
<organism evidence="4 5">
    <name type="scientific">Sphingomonas crocodyli</name>
    <dbReference type="NCBI Taxonomy" id="1979270"/>
    <lineage>
        <taxon>Bacteria</taxon>
        <taxon>Pseudomonadati</taxon>
        <taxon>Pseudomonadota</taxon>
        <taxon>Alphaproteobacteria</taxon>
        <taxon>Sphingomonadales</taxon>
        <taxon>Sphingomonadaceae</taxon>
        <taxon>Sphingomonas</taxon>
    </lineage>
</organism>
<evidence type="ECO:0000259" key="3">
    <source>
        <dbReference type="Pfam" id="PF19278"/>
    </source>
</evidence>
<dbReference type="GO" id="GO:0006749">
    <property type="term" value="P:glutathione metabolic process"/>
    <property type="evidence" value="ECO:0007669"/>
    <property type="project" value="TreeGrafter"/>
</dbReference>
<dbReference type="GO" id="GO:0017168">
    <property type="term" value="F:5-oxoprolinase (ATP-hydrolyzing) activity"/>
    <property type="evidence" value="ECO:0007669"/>
    <property type="project" value="TreeGrafter"/>
</dbReference>
<dbReference type="OrthoDB" id="9759608at2"/>
<sequence>MGFRVGIDSGGTFTDLFAVDEDGREEIIKVPSTPASPDLAVRNALAALIDRLGGDPSRIEAVLHGTTVAVNAILQHKFPPIGLLVTRGFRHVLEMGRQTIPGERGSIYVWTKPARIVPLGNVREVTERLDRTGAVLAGFDEAECREQARWYRDQGINSVAICFINAYASGVHEMRAKAIFAEEHPDCQIATSCETLPEYREYERAITTATNALLMPILGRYIANVEGHLKALGIDAPLYIMKSAGGATLAELAARQPVHTALSGTAAAVMGSAWIGRGSDMPDLMTFDMGGTSTDVALIEKGYPALVSEVELDVYPIRTPAVDVVSVGAGGGSIASIVPGNRFQVGPRSAGADPGPACYGRGGTEPTVTDANVLLGRLPQELAGGAVRLDRAASEAALETLGKPLGLDALEMARGIIEIGELNMADAVRQISVKRGRDPRNFTLIAGGGAGPLHAASLGEILQVPQVLIPPAPGIGCSLGALVSDVREDFVMTDIHAEDAVDIARLSANFTALETEAAALLDRQGFPATGRSIVRSADLRYRGMRTELLVDVPAGAIDADLVAAMCDNLHAAHEDAYGYAYRGVQPVEIVNLRVTGVGHMRQPPAFEGKAGEPSAEAARTGTRSVFFNETGFVETAVYDRRQLAVGASFEGPAIVEQYDTTIVILPGQKVSPDANGNLLITTRCGQLAKGVTAGAES</sequence>
<dbReference type="RefSeq" id="WP_127744977.1">
    <property type="nucleotide sequence ID" value="NZ_SACN01000002.1"/>
</dbReference>
<dbReference type="Pfam" id="PF01968">
    <property type="entry name" value="Hydantoinase_A"/>
    <property type="match status" value="1"/>
</dbReference>
<protein>
    <submittedName>
        <fullName evidence="4">Hydantoinase/oxoprolinase family protein</fullName>
    </submittedName>
</protein>
<feature type="domain" description="Hydantoinase A/oxoprolinase" evidence="1">
    <location>
        <begin position="204"/>
        <end position="489"/>
    </location>
</feature>
<dbReference type="GO" id="GO:0005829">
    <property type="term" value="C:cytosol"/>
    <property type="evidence" value="ECO:0007669"/>
    <property type="project" value="TreeGrafter"/>
</dbReference>
<name>A0A437LZY0_9SPHN</name>
<dbReference type="InterPro" id="IPR045079">
    <property type="entry name" value="Oxoprolinase-like"/>
</dbReference>
<dbReference type="EMBL" id="SACN01000002">
    <property type="protein sequence ID" value="RVT90962.1"/>
    <property type="molecule type" value="Genomic_DNA"/>
</dbReference>
<dbReference type="PANTHER" id="PTHR11365:SF23">
    <property type="entry name" value="HYPOTHETICAL 5-OXOPROLINASE (EUROFUNG)-RELATED"/>
    <property type="match status" value="1"/>
</dbReference>
<feature type="domain" description="Acetophenone carboxylase-like C-terminal" evidence="3">
    <location>
        <begin position="503"/>
        <end position="674"/>
    </location>
</feature>
<dbReference type="InterPro" id="IPR043129">
    <property type="entry name" value="ATPase_NBD"/>
</dbReference>
<evidence type="ECO:0000259" key="1">
    <source>
        <dbReference type="Pfam" id="PF01968"/>
    </source>
</evidence>
<reference evidence="4 5" key="1">
    <citation type="submission" date="2019-01" db="EMBL/GenBank/DDBJ databases">
        <authorList>
            <person name="Chen W.-M."/>
        </authorList>
    </citation>
    <scope>NUCLEOTIDE SEQUENCE [LARGE SCALE GENOMIC DNA]</scope>
    <source>
        <strain evidence="4 5">CCP-7</strain>
    </source>
</reference>
<dbReference type="InterPro" id="IPR049517">
    <property type="entry name" value="ACX-like_C"/>
</dbReference>
<evidence type="ECO:0000313" key="4">
    <source>
        <dbReference type="EMBL" id="RVT90962.1"/>
    </source>
</evidence>
<evidence type="ECO:0000313" key="5">
    <source>
        <dbReference type="Proteomes" id="UP000282971"/>
    </source>
</evidence>
<gene>
    <name evidence="4" type="ORF">EOD43_15630</name>
</gene>
<dbReference type="Pfam" id="PF05378">
    <property type="entry name" value="Hydant_A_N"/>
    <property type="match status" value="1"/>
</dbReference>
<dbReference type="InterPro" id="IPR008040">
    <property type="entry name" value="Hydant_A_N"/>
</dbReference>
<dbReference type="Proteomes" id="UP000282971">
    <property type="component" value="Unassembled WGS sequence"/>
</dbReference>
<accession>A0A437LZY0</accession>
<proteinExistence type="predicted"/>
<dbReference type="Pfam" id="PF19278">
    <property type="entry name" value="Hydant_A_C"/>
    <property type="match status" value="1"/>
</dbReference>
<keyword evidence="5" id="KW-1185">Reference proteome</keyword>
<dbReference type="PANTHER" id="PTHR11365">
    <property type="entry name" value="5-OXOPROLINASE RELATED"/>
    <property type="match status" value="1"/>
</dbReference>
<comment type="caution">
    <text evidence="4">The sequence shown here is derived from an EMBL/GenBank/DDBJ whole genome shotgun (WGS) entry which is preliminary data.</text>
</comment>
<dbReference type="InterPro" id="IPR002821">
    <property type="entry name" value="Hydantoinase_A"/>
</dbReference>
<dbReference type="SUPFAM" id="SSF53067">
    <property type="entry name" value="Actin-like ATPase domain"/>
    <property type="match status" value="1"/>
</dbReference>
<feature type="domain" description="Hydantoinase/oxoprolinase N-terminal" evidence="2">
    <location>
        <begin position="4"/>
        <end position="183"/>
    </location>
</feature>
<dbReference type="AlphaFoldDB" id="A0A437LZY0"/>